<evidence type="ECO:0008006" key="3">
    <source>
        <dbReference type="Google" id="ProtNLM"/>
    </source>
</evidence>
<dbReference type="PROSITE" id="PS51257">
    <property type="entry name" value="PROKAR_LIPOPROTEIN"/>
    <property type="match status" value="1"/>
</dbReference>
<dbReference type="EMBL" id="BAAADA010000105">
    <property type="protein sequence ID" value="GAA0484462.1"/>
    <property type="molecule type" value="Genomic_DNA"/>
</dbReference>
<organism evidence="1 2">
    <name type="scientific">Alkalibacterium indicireducens</name>
    <dbReference type="NCBI Taxonomy" id="398758"/>
    <lineage>
        <taxon>Bacteria</taxon>
        <taxon>Bacillati</taxon>
        <taxon>Bacillota</taxon>
        <taxon>Bacilli</taxon>
        <taxon>Lactobacillales</taxon>
        <taxon>Carnobacteriaceae</taxon>
        <taxon>Alkalibacterium</taxon>
    </lineage>
</organism>
<name>A0ABP3KPF9_9LACT</name>
<protein>
    <recommendedName>
        <fullName evidence="3">Nucleotidyl transferase AbiEii toxin, Type IV TA system</fullName>
    </recommendedName>
</protein>
<reference evidence="2" key="1">
    <citation type="journal article" date="2019" name="Int. J. Syst. Evol. Microbiol.">
        <title>The Global Catalogue of Microorganisms (GCM) 10K type strain sequencing project: providing services to taxonomists for standard genome sequencing and annotation.</title>
        <authorList>
            <consortium name="The Broad Institute Genomics Platform"/>
            <consortium name="The Broad Institute Genome Sequencing Center for Infectious Disease"/>
            <person name="Wu L."/>
            <person name="Ma J."/>
        </authorList>
    </citation>
    <scope>NUCLEOTIDE SEQUENCE [LARGE SCALE GENOMIC DNA]</scope>
    <source>
        <strain evidence="2">JCM 14232</strain>
    </source>
</reference>
<gene>
    <name evidence="1" type="ORF">GCM10008936_11950</name>
</gene>
<comment type="caution">
    <text evidence="1">The sequence shown here is derived from an EMBL/GenBank/DDBJ whole genome shotgun (WGS) entry which is preliminary data.</text>
</comment>
<dbReference type="Proteomes" id="UP001410648">
    <property type="component" value="Unassembled WGS sequence"/>
</dbReference>
<sequence>MVHGLDKFKEYFVNHTSQYVFIGGTACDILMDELGASFRATKDLDMVLIIEALDSSFGETFWQFIEDGGYEHREKGTGENQFYRFTDPKDTSFPKMIELFSKLPNEFELSFDRGLTPIHIDESIVSLSAILLNDDYYNLLVKGRRMVDGFSLIELETVILFKIKAWLDLKERKEAGEDVDTKNIKKHKNDVFRLLANVSPASRVGSSRDIQNDVIQFIEQIKEDKPDLKNLGIRGTSLDEMLEILGHIFLGKAEA</sequence>
<keyword evidence="2" id="KW-1185">Reference proteome</keyword>
<accession>A0ABP3KPF9</accession>
<proteinExistence type="predicted"/>
<dbReference type="RefSeq" id="WP_346024630.1">
    <property type="nucleotide sequence ID" value="NZ_BAAADA010000105.1"/>
</dbReference>
<evidence type="ECO:0000313" key="1">
    <source>
        <dbReference type="EMBL" id="GAA0484462.1"/>
    </source>
</evidence>
<evidence type="ECO:0000313" key="2">
    <source>
        <dbReference type="Proteomes" id="UP001410648"/>
    </source>
</evidence>